<dbReference type="EMBL" id="HG994370">
    <property type="protein sequence ID" value="CAF2056316.1"/>
    <property type="molecule type" value="Genomic_DNA"/>
</dbReference>
<feature type="region of interest" description="Disordered" evidence="1">
    <location>
        <begin position="38"/>
        <end position="82"/>
    </location>
</feature>
<dbReference type="Proteomes" id="UP001295469">
    <property type="component" value="Chromosome C06"/>
</dbReference>
<proteinExistence type="predicted"/>
<organism evidence="2">
    <name type="scientific">Brassica napus</name>
    <name type="common">Rape</name>
    <dbReference type="NCBI Taxonomy" id="3708"/>
    <lineage>
        <taxon>Eukaryota</taxon>
        <taxon>Viridiplantae</taxon>
        <taxon>Streptophyta</taxon>
        <taxon>Embryophyta</taxon>
        <taxon>Tracheophyta</taxon>
        <taxon>Spermatophyta</taxon>
        <taxon>Magnoliopsida</taxon>
        <taxon>eudicotyledons</taxon>
        <taxon>Gunneridae</taxon>
        <taxon>Pentapetalae</taxon>
        <taxon>rosids</taxon>
        <taxon>malvids</taxon>
        <taxon>Brassicales</taxon>
        <taxon>Brassicaceae</taxon>
        <taxon>Brassiceae</taxon>
        <taxon>Brassica</taxon>
    </lineage>
</organism>
<dbReference type="AlphaFoldDB" id="A0A816Q275"/>
<sequence length="117" mass="13470">MTNRLEALYISSNEVTEKSQVQEHQTCEMEQARLVERSVGVESPVSGEVQEGSIEEKEEDKEKEKEWLDVSPGKSSRSPLKNLKFGQMKRCVRLWQRRTQSFPVNLSPKIRSSSTRS</sequence>
<name>A0A816Q275_BRANA</name>
<accession>A0A816Q275</accession>
<evidence type="ECO:0000256" key="1">
    <source>
        <dbReference type="SAM" id="MobiDB-lite"/>
    </source>
</evidence>
<feature type="compositionally biased region" description="Low complexity" evidence="1">
    <location>
        <begin position="38"/>
        <end position="52"/>
    </location>
</feature>
<reference evidence="2" key="1">
    <citation type="submission" date="2021-01" db="EMBL/GenBank/DDBJ databases">
        <authorList>
            <consortium name="Genoscope - CEA"/>
            <person name="William W."/>
        </authorList>
    </citation>
    <scope>NUCLEOTIDE SEQUENCE</scope>
</reference>
<protein>
    <submittedName>
        <fullName evidence="2">(rape) hypothetical protein</fullName>
    </submittedName>
</protein>
<evidence type="ECO:0000313" key="2">
    <source>
        <dbReference type="EMBL" id="CAF2056316.1"/>
    </source>
</evidence>
<gene>
    <name evidence="2" type="ORF">DARMORV10_C06P11180.1</name>
</gene>